<feature type="transmembrane region" description="Helical" evidence="7">
    <location>
        <begin position="164"/>
        <end position="192"/>
    </location>
</feature>
<dbReference type="InterPro" id="IPR000515">
    <property type="entry name" value="MetI-like"/>
</dbReference>
<evidence type="ECO:0000313" key="9">
    <source>
        <dbReference type="EMBL" id="ETZ06820.1"/>
    </source>
</evidence>
<comment type="similarity">
    <text evidence="7">Belongs to the binding-protein-dependent transport system permease family.</text>
</comment>
<dbReference type="AlphaFoldDB" id="W6TG71"/>
<keyword evidence="6 7" id="KW-0472">Membrane</keyword>
<dbReference type="PANTHER" id="PTHR30465">
    <property type="entry name" value="INNER MEMBRANE ABC TRANSPORTER"/>
    <property type="match status" value="1"/>
</dbReference>
<feature type="transmembrane region" description="Helical" evidence="7">
    <location>
        <begin position="317"/>
        <end position="343"/>
    </location>
</feature>
<comment type="caution">
    <text evidence="9">The sequence shown here is derived from an EMBL/GenBank/DDBJ whole genome shotgun (WGS) entry which is preliminary data.</text>
</comment>
<evidence type="ECO:0000256" key="4">
    <source>
        <dbReference type="ARBA" id="ARBA00022692"/>
    </source>
</evidence>
<sequence>MYVKHLGSRSLPYILKRFLLVIPTLFCIILLNFLIVHLVPGGPVEQMLHRMELSAQEHKGCGSTVTDFGQDSVIQELKQKFGLDQPLWKRFYTMLKQYLTFDFGKSYFRNESVTTLLLNSLPVSLSLGIWSMLFMYGIAIPLGIQKAVHNGSYFDFCTSLIMMLSYAIPTFLFALLLMIFFAGGSFFSYFPIQGLFSWDWNQLSFWEKIKDYIWHLVLPVSAQVLTGFAALTFLTKNAFLEELSKHYVVAAKAFGFKSRTILFKHVFRNAMIVMMAHLPLTLFHVLFSGAFLVEMIFSLEGIGLLSYEAIGNRDYPIIFGSLYLFTLTGLILHVFSDLLYTWIDPRIHFEGSKRS</sequence>
<proteinExistence type="inferred from homology"/>
<comment type="subcellular location">
    <subcellularLocation>
        <location evidence="1 7">Cell membrane</location>
        <topology evidence="1 7">Multi-pass membrane protein</topology>
    </subcellularLocation>
</comment>
<keyword evidence="5 7" id="KW-1133">Transmembrane helix</keyword>
<dbReference type="GO" id="GO:0042884">
    <property type="term" value="P:microcin transport"/>
    <property type="evidence" value="ECO:0007669"/>
    <property type="project" value="TreeGrafter"/>
</dbReference>
<evidence type="ECO:0000256" key="5">
    <source>
        <dbReference type="ARBA" id="ARBA00022989"/>
    </source>
</evidence>
<dbReference type="GO" id="GO:0055085">
    <property type="term" value="P:transmembrane transport"/>
    <property type="evidence" value="ECO:0007669"/>
    <property type="project" value="InterPro"/>
</dbReference>
<dbReference type="PANTHER" id="PTHR30465:SF66">
    <property type="entry name" value="INNER MEMBRANE ABC TRANSPORTER PERMEASE PROTEIN YEJB"/>
    <property type="match status" value="1"/>
</dbReference>
<feature type="transmembrane region" description="Helical" evidence="7">
    <location>
        <begin position="123"/>
        <end position="144"/>
    </location>
</feature>
<keyword evidence="4 7" id="KW-0812">Transmembrane</keyword>
<feature type="transmembrane region" description="Helical" evidence="7">
    <location>
        <begin position="272"/>
        <end position="297"/>
    </location>
</feature>
<dbReference type="EMBL" id="AWTR02000083">
    <property type="protein sequence ID" value="ETZ06820.1"/>
    <property type="molecule type" value="Genomic_DNA"/>
</dbReference>
<reference evidence="9 10" key="1">
    <citation type="journal article" date="2014" name="FEMS Microbiol. Lett.">
        <title>Draft genome sequences of three Holospora species (Holospora obtusa, Holospora undulata, and Holospora elegans), endonuclear symbiotic bacteria of the ciliate Paramecium caudatum.</title>
        <authorList>
            <person name="Dohra H."/>
            <person name="Tanaka K."/>
            <person name="Suzuki T."/>
            <person name="Fujishima M."/>
            <person name="Suzuki H."/>
        </authorList>
    </citation>
    <scope>NUCLEOTIDE SEQUENCE [LARGE SCALE GENOMIC DNA]</scope>
    <source>
        <strain evidence="9 10">F1</strain>
    </source>
</reference>
<protein>
    <submittedName>
        <fullName evidence="9">Inner membrane ABC transporter permease protein YejB</fullName>
    </submittedName>
</protein>
<dbReference type="GO" id="GO:0005886">
    <property type="term" value="C:plasma membrane"/>
    <property type="evidence" value="ECO:0007669"/>
    <property type="project" value="UniProtKB-SubCell"/>
</dbReference>
<feature type="transmembrane region" description="Helical" evidence="7">
    <location>
        <begin position="212"/>
        <end position="235"/>
    </location>
</feature>
<dbReference type="InterPro" id="IPR035906">
    <property type="entry name" value="MetI-like_sf"/>
</dbReference>
<evidence type="ECO:0000313" key="10">
    <source>
        <dbReference type="Proteomes" id="UP000019112"/>
    </source>
</evidence>
<evidence type="ECO:0000256" key="7">
    <source>
        <dbReference type="RuleBase" id="RU363032"/>
    </source>
</evidence>
<evidence type="ECO:0000259" key="8">
    <source>
        <dbReference type="PROSITE" id="PS50928"/>
    </source>
</evidence>
<dbReference type="eggNOG" id="COG4174">
    <property type="taxonomic scope" value="Bacteria"/>
</dbReference>
<keyword evidence="2 7" id="KW-0813">Transport</keyword>
<keyword evidence="3" id="KW-1003">Cell membrane</keyword>
<dbReference type="PROSITE" id="PS50928">
    <property type="entry name" value="ABC_TM1"/>
    <property type="match status" value="1"/>
</dbReference>
<evidence type="ECO:0000256" key="6">
    <source>
        <dbReference type="ARBA" id="ARBA00023136"/>
    </source>
</evidence>
<evidence type="ECO:0000256" key="3">
    <source>
        <dbReference type="ARBA" id="ARBA00022475"/>
    </source>
</evidence>
<dbReference type="STRING" id="1399147.P618_201009"/>
<evidence type="ECO:0000256" key="1">
    <source>
        <dbReference type="ARBA" id="ARBA00004651"/>
    </source>
</evidence>
<dbReference type="SUPFAM" id="SSF161098">
    <property type="entry name" value="MetI-like"/>
    <property type="match status" value="1"/>
</dbReference>
<dbReference type="CDD" id="cd06261">
    <property type="entry name" value="TM_PBP2"/>
    <property type="match status" value="1"/>
</dbReference>
<dbReference type="Pfam" id="PF00528">
    <property type="entry name" value="BPD_transp_1"/>
    <property type="match status" value="1"/>
</dbReference>
<organism evidence="9 10">
    <name type="scientific">Holospora obtusa F1</name>
    <dbReference type="NCBI Taxonomy" id="1399147"/>
    <lineage>
        <taxon>Bacteria</taxon>
        <taxon>Pseudomonadati</taxon>
        <taxon>Pseudomonadota</taxon>
        <taxon>Alphaproteobacteria</taxon>
        <taxon>Holosporales</taxon>
        <taxon>Holosporaceae</taxon>
        <taxon>Holospora</taxon>
    </lineage>
</organism>
<feature type="transmembrane region" description="Helical" evidence="7">
    <location>
        <begin position="18"/>
        <end position="39"/>
    </location>
</feature>
<name>W6TG71_HOLOB</name>
<feature type="domain" description="ABC transmembrane type-1" evidence="8">
    <location>
        <begin position="121"/>
        <end position="336"/>
    </location>
</feature>
<dbReference type="Proteomes" id="UP000019112">
    <property type="component" value="Unassembled WGS sequence"/>
</dbReference>
<evidence type="ECO:0000256" key="2">
    <source>
        <dbReference type="ARBA" id="ARBA00022448"/>
    </source>
</evidence>
<accession>W6TG71</accession>
<gene>
    <name evidence="9" type="ORF">P618_201009</name>
</gene>
<keyword evidence="10" id="KW-1185">Reference proteome</keyword>
<dbReference type="Gene3D" id="1.10.3720.10">
    <property type="entry name" value="MetI-like"/>
    <property type="match status" value="1"/>
</dbReference>